<evidence type="ECO:0000256" key="2">
    <source>
        <dbReference type="SAM" id="MobiDB-lite"/>
    </source>
</evidence>
<dbReference type="InterPro" id="IPR021859">
    <property type="entry name" value="XTBD"/>
</dbReference>
<evidence type="ECO:0000259" key="5">
    <source>
        <dbReference type="PROSITE" id="PS51061"/>
    </source>
</evidence>
<dbReference type="SMART" id="SM00443">
    <property type="entry name" value="G_patch"/>
    <property type="match status" value="1"/>
</dbReference>
<feature type="domain" description="G-patch" evidence="4">
    <location>
        <begin position="810"/>
        <end position="854"/>
    </location>
</feature>
<dbReference type="Proteomes" id="UP000054359">
    <property type="component" value="Unassembled WGS sequence"/>
</dbReference>
<dbReference type="SMART" id="SM00358">
    <property type="entry name" value="DSRM"/>
    <property type="match status" value="1"/>
</dbReference>
<dbReference type="PROSITE" id="PS50174">
    <property type="entry name" value="G_PATCH"/>
    <property type="match status" value="1"/>
</dbReference>
<evidence type="ECO:0000256" key="1">
    <source>
        <dbReference type="PROSITE-ProRule" id="PRU00266"/>
    </source>
</evidence>
<dbReference type="InterPro" id="IPR014720">
    <property type="entry name" value="dsRBD_dom"/>
</dbReference>
<dbReference type="Pfam" id="PF11952">
    <property type="entry name" value="XTBD"/>
    <property type="match status" value="1"/>
</dbReference>
<dbReference type="Pfam" id="PF01424">
    <property type="entry name" value="R3H"/>
    <property type="match status" value="1"/>
</dbReference>
<dbReference type="Gene3D" id="3.30.1370.50">
    <property type="entry name" value="R3H-like domain"/>
    <property type="match status" value="1"/>
</dbReference>
<evidence type="ECO:0000259" key="4">
    <source>
        <dbReference type="PROSITE" id="PS50174"/>
    </source>
</evidence>
<name>A0A087U6Y3_STEMI</name>
<dbReference type="Pfam" id="PF01585">
    <property type="entry name" value="G-patch"/>
    <property type="match status" value="1"/>
</dbReference>
<evidence type="ECO:0000259" key="6">
    <source>
        <dbReference type="PROSITE" id="PS51827"/>
    </source>
</evidence>
<dbReference type="InterPro" id="IPR036867">
    <property type="entry name" value="R3H_dom_sf"/>
</dbReference>
<dbReference type="EMBL" id="KK118504">
    <property type="protein sequence ID" value="KFM73122.1"/>
    <property type="molecule type" value="Genomic_DNA"/>
</dbReference>
<dbReference type="Pfam" id="PF00035">
    <property type="entry name" value="dsrm"/>
    <property type="match status" value="1"/>
</dbReference>
<dbReference type="PANTHER" id="PTHR48430">
    <property type="entry name" value="PARTNER OF XRN-2 PROTEIN 1"/>
    <property type="match status" value="1"/>
</dbReference>
<dbReference type="Gene3D" id="3.30.160.20">
    <property type="match status" value="2"/>
</dbReference>
<keyword evidence="8" id="KW-1185">Reference proteome</keyword>
<dbReference type="InterPro" id="IPR001374">
    <property type="entry name" value="R3H_dom"/>
</dbReference>
<evidence type="ECO:0000313" key="8">
    <source>
        <dbReference type="Proteomes" id="UP000054359"/>
    </source>
</evidence>
<proteinExistence type="predicted"/>
<dbReference type="PROSITE" id="PS50137">
    <property type="entry name" value="DS_RBD"/>
    <property type="match status" value="2"/>
</dbReference>
<feature type="region of interest" description="Disordered" evidence="2">
    <location>
        <begin position="515"/>
        <end position="536"/>
    </location>
</feature>
<dbReference type="SMART" id="SM00393">
    <property type="entry name" value="R3H"/>
    <property type="match status" value="1"/>
</dbReference>
<accession>A0A087U6Y3</accession>
<feature type="domain" description="DRBM" evidence="3">
    <location>
        <begin position="708"/>
        <end position="776"/>
    </location>
</feature>
<feature type="domain" description="R3H" evidence="5">
    <location>
        <begin position="862"/>
        <end position="926"/>
    </location>
</feature>
<dbReference type="OrthoDB" id="2359216at2759"/>
<dbReference type="SUPFAM" id="SSF54768">
    <property type="entry name" value="dsRNA-binding domain-like"/>
    <property type="match status" value="2"/>
</dbReference>
<feature type="region of interest" description="Disordered" evidence="2">
    <location>
        <begin position="80"/>
        <end position="102"/>
    </location>
</feature>
<keyword evidence="1" id="KW-0694">RNA-binding</keyword>
<dbReference type="InterPro" id="IPR000467">
    <property type="entry name" value="G_patch_dom"/>
</dbReference>
<sequence length="952" mass="107206">MAKFNFEDYRQPWETGPHWELKKEFMDMYQDNFPEDRLLCLAQAYANIVLMNCSYPEPVMRQVHELSKPLKGCRQFRKMETENSGLQHQEKGKRKSSDTSPSKGVKLIKFCVASDQPTPELQDYHIKDGKVSNKNANLNSLSKHSTSVNAYHDKFEQQTSKIFESSIKHTKIDVRLLQHIAEEIKKQITAKERPFDAISHAVEILGIKGLSQFTTKKKKTGLRTMFSCDFSIDHFKISSEIDATPFKAKLKAAESGVAYFMNPLNFNVKSFTSVKNEDVSERRQQQNDAASERIKLEKIASPIKDDKSANNTVCTDNKSNAVKSSHLNYIQKYIQEVRNLLAKKVFPTCAIRGAAQNLKIADKIDIQVNLDPKSPKHRPIFNARFCIENHLIASSNGSSKKSARMITLESAINIMLNPSELVSVLSNVCQQCKDKALGGTVVNNMRISDIADGFEKAESDLSVNLEQHKITVEGYCNPREKSGKAEPRVSTNSEQIGTSLENNLTLQEMPRKIEPGLSTDPKQQKENNHNVPKMGDVISYRNNNKQNFKKLRFSDMDDQSLIKILSERLKNIKKKYINSYNKILLAVRATNMMNFIKFNTTTNSGTGENLTFCCEFYVRNTLIASGTGLEVKKAMQKACENTLSALTGENIDDVATPYETETSLYDEIYSKLKNVSFDCVNKPLFDSSVQRKFVLLDDSEYKLKCDTNPTSVLLASAAFSHKACTYKYEKVESGMQQNLIRAEINFDGQTVGSGTGTTKKQAKLAAARDTLETLRKNVYTIKVKNQDASRFSIEPEQLRSAPAVSSALTDDNIGCKMMKMMGWTGGGIGKSSGITEPISVSDHRFGQGLGYVDNKNNNPQMKDFRSRVTSILKDYSMSSTTSDLIFSSRFTKEERAEIHKIASRFGVQTSSYGKGNNRYMIVKRKFQVLDLLYLLLQSGGSTEKYELVDRST</sequence>
<dbReference type="GO" id="GO:0003723">
    <property type="term" value="F:RNA binding"/>
    <property type="evidence" value="ECO:0007669"/>
    <property type="project" value="UniProtKB-UniRule"/>
</dbReference>
<feature type="domain" description="XRN2-binding (XTBD)" evidence="6">
    <location>
        <begin position="6"/>
        <end position="94"/>
    </location>
</feature>
<dbReference type="PANTHER" id="PTHR48430:SF1">
    <property type="entry name" value="PARTNER OF XRN-2 PROTEIN 1"/>
    <property type="match status" value="1"/>
</dbReference>
<dbReference type="AlphaFoldDB" id="A0A087U6Y3"/>
<feature type="domain" description="DRBM" evidence="3">
    <location>
        <begin position="325"/>
        <end position="417"/>
    </location>
</feature>
<dbReference type="PROSITE" id="PS51827">
    <property type="entry name" value="XTBD"/>
    <property type="match status" value="1"/>
</dbReference>
<dbReference type="SUPFAM" id="SSF82708">
    <property type="entry name" value="R3H domain"/>
    <property type="match status" value="1"/>
</dbReference>
<gene>
    <name evidence="7" type="ORF">X975_16564</name>
</gene>
<feature type="non-terminal residue" evidence="7">
    <location>
        <position position="952"/>
    </location>
</feature>
<evidence type="ECO:0000259" key="3">
    <source>
        <dbReference type="PROSITE" id="PS50137"/>
    </source>
</evidence>
<dbReference type="PROSITE" id="PS51061">
    <property type="entry name" value="R3H"/>
    <property type="match status" value="1"/>
</dbReference>
<dbReference type="STRING" id="407821.A0A087U6Y3"/>
<dbReference type="OMA" id="VMKSHIR"/>
<reference evidence="7 8" key="1">
    <citation type="submission" date="2013-11" db="EMBL/GenBank/DDBJ databases">
        <title>Genome sequencing of Stegodyphus mimosarum.</title>
        <authorList>
            <person name="Bechsgaard J."/>
        </authorList>
    </citation>
    <scope>NUCLEOTIDE SEQUENCE [LARGE SCALE GENOMIC DNA]</scope>
</reference>
<protein>
    <submittedName>
        <fullName evidence="7">NF-kappa-B-repressing factor</fullName>
    </submittedName>
</protein>
<organism evidence="7 8">
    <name type="scientific">Stegodyphus mimosarum</name>
    <name type="common">African social velvet spider</name>
    <dbReference type="NCBI Taxonomy" id="407821"/>
    <lineage>
        <taxon>Eukaryota</taxon>
        <taxon>Metazoa</taxon>
        <taxon>Ecdysozoa</taxon>
        <taxon>Arthropoda</taxon>
        <taxon>Chelicerata</taxon>
        <taxon>Arachnida</taxon>
        <taxon>Araneae</taxon>
        <taxon>Araneomorphae</taxon>
        <taxon>Entelegynae</taxon>
        <taxon>Eresoidea</taxon>
        <taxon>Eresidae</taxon>
        <taxon>Stegodyphus</taxon>
    </lineage>
</organism>
<evidence type="ECO:0000313" key="7">
    <source>
        <dbReference type="EMBL" id="KFM73122.1"/>
    </source>
</evidence>